<evidence type="ECO:0000256" key="1">
    <source>
        <dbReference type="ARBA" id="ARBA00004141"/>
    </source>
</evidence>
<organism evidence="7 8">
    <name type="scientific">Apiospora phragmitis</name>
    <dbReference type="NCBI Taxonomy" id="2905665"/>
    <lineage>
        <taxon>Eukaryota</taxon>
        <taxon>Fungi</taxon>
        <taxon>Dikarya</taxon>
        <taxon>Ascomycota</taxon>
        <taxon>Pezizomycotina</taxon>
        <taxon>Sordariomycetes</taxon>
        <taxon>Xylariomycetidae</taxon>
        <taxon>Amphisphaeriales</taxon>
        <taxon>Apiosporaceae</taxon>
        <taxon>Apiospora</taxon>
    </lineage>
</organism>
<comment type="caution">
    <text evidence="7">The sequence shown here is derived from an EMBL/GenBank/DDBJ whole genome shotgun (WGS) entry which is preliminary data.</text>
</comment>
<evidence type="ECO:0000256" key="6">
    <source>
        <dbReference type="SAM" id="Phobius"/>
    </source>
</evidence>
<dbReference type="Pfam" id="PF07690">
    <property type="entry name" value="MFS_1"/>
    <property type="match status" value="1"/>
</dbReference>
<proteinExistence type="predicted"/>
<dbReference type="RefSeq" id="XP_066718043.1">
    <property type="nucleotide sequence ID" value="XM_066855876.1"/>
</dbReference>
<feature type="transmembrane region" description="Helical" evidence="6">
    <location>
        <begin position="21"/>
        <end position="37"/>
    </location>
</feature>
<keyword evidence="2" id="KW-0813">Transport</keyword>
<feature type="transmembrane region" description="Helical" evidence="6">
    <location>
        <begin position="234"/>
        <end position="258"/>
    </location>
</feature>
<evidence type="ECO:0000256" key="2">
    <source>
        <dbReference type="ARBA" id="ARBA00022448"/>
    </source>
</evidence>
<feature type="transmembrane region" description="Helical" evidence="6">
    <location>
        <begin position="303"/>
        <end position="323"/>
    </location>
</feature>
<sequence>MDIPSTGDVWDRIVSINFRPFMLGNVVLLASILFLFLGPAPGYILVARALQGAAGALLYISGLAFLISHIDSDVLGYYMGYMTLAMTMGELIGSFIGGSLYEHLGHWAVFGVTEGVIVIDMVLRVLIREPKTPRTRGSDSNKYEASLNEEVRLLHDEVCSSTSSQNSTTLTLHSGKIATDSSAYVEIDAAGLEAVATLKDIRWNAIISVAFTTVTGIVRYTLEATIPLYVLRHFSWNSTLGGAAIFALLSPAVLSPWIGRYATQHGPRRLSLYAFAATGCLLAALGVFPLIGSPPTTKTSRFWVVKEVLFMLDVFLVGVSVAISTTAHMTTHSAFAQKGDELLAARLTTSAAHASNDDDNDEGYQNPLGGGLTWLTSGVLLAGNSTAWGLGMFLGPLAANLIGFGSDAEWLRLCWFLAGLSWLAALGIGLGWRENTELFPQETA</sequence>
<evidence type="ECO:0000256" key="3">
    <source>
        <dbReference type="ARBA" id="ARBA00022692"/>
    </source>
</evidence>
<dbReference type="Proteomes" id="UP001480595">
    <property type="component" value="Unassembled WGS sequence"/>
</dbReference>
<dbReference type="GeneID" id="92088939"/>
<evidence type="ECO:0000256" key="5">
    <source>
        <dbReference type="ARBA" id="ARBA00023136"/>
    </source>
</evidence>
<dbReference type="InterPro" id="IPR011701">
    <property type="entry name" value="MFS"/>
</dbReference>
<dbReference type="EMBL" id="JAQQWL010000005">
    <property type="protein sequence ID" value="KAK8073568.1"/>
    <property type="molecule type" value="Genomic_DNA"/>
</dbReference>
<protein>
    <recommendedName>
        <fullName evidence="9">MFS transporter</fullName>
    </recommendedName>
</protein>
<reference evidence="7 8" key="1">
    <citation type="submission" date="2023-01" db="EMBL/GenBank/DDBJ databases">
        <title>Analysis of 21 Apiospora genomes using comparative genomics revels a genus with tremendous synthesis potential of carbohydrate active enzymes and secondary metabolites.</title>
        <authorList>
            <person name="Sorensen T."/>
        </authorList>
    </citation>
    <scope>NUCLEOTIDE SEQUENCE [LARGE SCALE GENOMIC DNA]</scope>
    <source>
        <strain evidence="7 8">CBS 135458</strain>
    </source>
</reference>
<feature type="transmembrane region" description="Helical" evidence="6">
    <location>
        <begin position="270"/>
        <end position="291"/>
    </location>
</feature>
<keyword evidence="4 6" id="KW-1133">Transmembrane helix</keyword>
<evidence type="ECO:0000313" key="8">
    <source>
        <dbReference type="Proteomes" id="UP001480595"/>
    </source>
</evidence>
<evidence type="ECO:0000313" key="7">
    <source>
        <dbReference type="EMBL" id="KAK8073568.1"/>
    </source>
</evidence>
<comment type="subcellular location">
    <subcellularLocation>
        <location evidence="1">Membrane</location>
        <topology evidence="1">Multi-pass membrane protein</topology>
    </subcellularLocation>
</comment>
<feature type="transmembrane region" description="Helical" evidence="6">
    <location>
        <begin position="107"/>
        <end position="127"/>
    </location>
</feature>
<dbReference type="InterPro" id="IPR050930">
    <property type="entry name" value="MFS_Vesicular_Transporter"/>
</dbReference>
<dbReference type="PANTHER" id="PTHR23506">
    <property type="entry name" value="GH10249P"/>
    <property type="match status" value="1"/>
</dbReference>
<keyword evidence="8" id="KW-1185">Reference proteome</keyword>
<keyword evidence="5 6" id="KW-0472">Membrane</keyword>
<dbReference type="InterPro" id="IPR036259">
    <property type="entry name" value="MFS_trans_sf"/>
</dbReference>
<keyword evidence="3 6" id="KW-0812">Transmembrane</keyword>
<accession>A0ABR1VQT0</accession>
<feature type="transmembrane region" description="Helical" evidence="6">
    <location>
        <begin position="78"/>
        <end position="101"/>
    </location>
</feature>
<dbReference type="Gene3D" id="1.20.1250.20">
    <property type="entry name" value="MFS general substrate transporter like domains"/>
    <property type="match status" value="1"/>
</dbReference>
<evidence type="ECO:0000256" key="4">
    <source>
        <dbReference type="ARBA" id="ARBA00022989"/>
    </source>
</evidence>
<feature type="transmembrane region" description="Helical" evidence="6">
    <location>
        <begin position="43"/>
        <end position="66"/>
    </location>
</feature>
<feature type="transmembrane region" description="Helical" evidence="6">
    <location>
        <begin position="410"/>
        <end position="432"/>
    </location>
</feature>
<gene>
    <name evidence="7" type="ORF">PG994_004467</name>
</gene>
<feature type="transmembrane region" description="Helical" evidence="6">
    <location>
        <begin position="203"/>
        <end position="222"/>
    </location>
</feature>
<dbReference type="PANTHER" id="PTHR23506:SF35">
    <property type="entry name" value="MAJOR FACILITATOR SUPERFAMILY (MFS) PROFILE DOMAIN-CONTAINING PROTEIN-RELATED"/>
    <property type="match status" value="1"/>
</dbReference>
<dbReference type="SUPFAM" id="SSF103473">
    <property type="entry name" value="MFS general substrate transporter"/>
    <property type="match status" value="1"/>
</dbReference>
<name>A0ABR1VQT0_9PEZI</name>
<evidence type="ECO:0008006" key="9">
    <source>
        <dbReference type="Google" id="ProtNLM"/>
    </source>
</evidence>